<evidence type="ECO:0000313" key="1">
    <source>
        <dbReference type="EMBL" id="QDH85438.1"/>
    </source>
</evidence>
<dbReference type="EMBL" id="MG575418">
    <property type="protein sequence ID" value="QDH85438.1"/>
    <property type="molecule type" value="Genomic_DNA"/>
</dbReference>
<organism evidence="1 2">
    <name type="scientific">Proteus phage vB_PmiP_RS1pmA</name>
    <dbReference type="NCBI Taxonomy" id="2250312"/>
    <lineage>
        <taxon>Viruses</taxon>
        <taxon>Duplodnaviria</taxon>
        <taxon>Heunggongvirae</taxon>
        <taxon>Uroviricota</taxon>
        <taxon>Caudoviricetes</taxon>
        <taxon>Autographivirales</taxon>
        <taxon>Autoscriptoviridae</taxon>
        <taxon>Slopekvirinae</taxon>
        <taxon>Novosibovirus</taxon>
        <taxon>Novosibovirus RS1pmA</taxon>
    </lineage>
</organism>
<name>A0A514CY39_9CAUD</name>
<reference evidence="1 2" key="1">
    <citation type="submission" date="2017-11" db="EMBL/GenBank/DDBJ databases">
        <title>Genomic and ecogenomic characterisation of Proteus mirabilis bacteriophage supports development of cocktails for phage therapy.</title>
        <authorList>
            <person name="Alves D.R."/>
            <person name="Nzakizwanayo J."/>
            <person name="Dedi C."/>
            <person name="Olympiou C."/>
            <person name="Hanin A."/>
            <person name="Kot W."/>
            <person name="Hansen L."/>
            <person name="Gahan C."/>
            <person name="Schellenberge P."/>
            <person name="Ogilvie L.A."/>
            <person name="Jones B.V."/>
        </authorList>
    </citation>
    <scope>NUCLEOTIDE SEQUENCE [LARGE SCALE GENOMIC DNA]</scope>
</reference>
<proteinExistence type="predicted"/>
<keyword evidence="2" id="KW-1185">Reference proteome</keyword>
<protein>
    <submittedName>
        <fullName evidence="1">Uncharacterized protein</fullName>
    </submittedName>
</protein>
<sequence>MKNIINLISGQTRAQAIQEHGVEYGTEVWHKRCTGDTTARAMQLLASAMLHQGKAFEVFKFSELSEHKAEDICILQKCKYLIDKLELKGFTVDLEVGIVRCNVFEQVQG</sequence>
<accession>A0A514CY39</accession>
<dbReference type="Proteomes" id="UP000317418">
    <property type="component" value="Segment"/>
</dbReference>
<evidence type="ECO:0000313" key="2">
    <source>
        <dbReference type="Proteomes" id="UP000317418"/>
    </source>
</evidence>